<reference evidence="2" key="1">
    <citation type="submission" date="2018-05" db="EMBL/GenBank/DDBJ databases">
        <authorList>
            <person name="Lanie J.A."/>
            <person name="Ng W.-L."/>
            <person name="Kazmierczak K.M."/>
            <person name="Andrzejewski T.M."/>
            <person name="Davidsen T.M."/>
            <person name="Wayne K.J."/>
            <person name="Tettelin H."/>
            <person name="Glass J.I."/>
            <person name="Rusch D."/>
            <person name="Podicherti R."/>
            <person name="Tsui H.-C.T."/>
            <person name="Winkler M.E."/>
        </authorList>
    </citation>
    <scope>NUCLEOTIDE SEQUENCE</scope>
</reference>
<protein>
    <submittedName>
        <fullName evidence="2">Uncharacterized protein</fullName>
    </submittedName>
</protein>
<organism evidence="2">
    <name type="scientific">marine metagenome</name>
    <dbReference type="NCBI Taxonomy" id="408172"/>
    <lineage>
        <taxon>unclassified sequences</taxon>
        <taxon>metagenomes</taxon>
        <taxon>ecological metagenomes</taxon>
    </lineage>
</organism>
<feature type="compositionally biased region" description="Polar residues" evidence="1">
    <location>
        <begin position="72"/>
        <end position="90"/>
    </location>
</feature>
<evidence type="ECO:0000313" key="2">
    <source>
        <dbReference type="EMBL" id="SVC76981.1"/>
    </source>
</evidence>
<gene>
    <name evidence="2" type="ORF">METZ01_LOCUS329835</name>
</gene>
<dbReference type="EMBL" id="UINC01109867">
    <property type="protein sequence ID" value="SVC76981.1"/>
    <property type="molecule type" value="Genomic_DNA"/>
</dbReference>
<feature type="region of interest" description="Disordered" evidence="1">
    <location>
        <begin position="72"/>
        <end position="96"/>
    </location>
</feature>
<name>A0A382PYC1_9ZZZZ</name>
<sequence>MQFPYPEMVFEWTGAFVHISEWEAKQPQINPKLVSADPVAIRNPRPLHRSGILVQLDPAAWFAINGNINPIPSEAASGSGSMQPPQTANEANEKRQARITLANVTVSIT</sequence>
<dbReference type="AlphaFoldDB" id="A0A382PYC1"/>
<evidence type="ECO:0000256" key="1">
    <source>
        <dbReference type="SAM" id="MobiDB-lite"/>
    </source>
</evidence>
<proteinExistence type="predicted"/>
<accession>A0A382PYC1</accession>